<gene>
    <name evidence="2" type="ORF">GM418_10925</name>
</gene>
<evidence type="ECO:0000313" key="3">
    <source>
        <dbReference type="Proteomes" id="UP000428260"/>
    </source>
</evidence>
<accession>A0A6I6JYD8</accession>
<dbReference type="RefSeq" id="WP_158865978.1">
    <property type="nucleotide sequence ID" value="NZ_CP046401.1"/>
</dbReference>
<evidence type="ECO:0000256" key="1">
    <source>
        <dbReference type="SAM" id="MobiDB-lite"/>
    </source>
</evidence>
<dbReference type="KEGG" id="mcos:GM418_10925"/>
<dbReference type="AlphaFoldDB" id="A0A6I6JYD8"/>
<protein>
    <submittedName>
        <fullName evidence="2">Uncharacterized protein</fullName>
    </submittedName>
</protein>
<dbReference type="Proteomes" id="UP000428260">
    <property type="component" value="Chromosome"/>
</dbReference>
<dbReference type="EMBL" id="CP046401">
    <property type="protein sequence ID" value="QGY44153.1"/>
    <property type="molecule type" value="Genomic_DNA"/>
</dbReference>
<reference evidence="2 3" key="1">
    <citation type="submission" date="2019-11" db="EMBL/GenBank/DDBJ databases">
        <authorList>
            <person name="Zheng R.K."/>
            <person name="Sun C.M."/>
        </authorList>
    </citation>
    <scope>NUCLEOTIDE SEQUENCE [LARGE SCALE GENOMIC DNA]</scope>
    <source>
        <strain evidence="2 3">WC007</strain>
    </source>
</reference>
<feature type="compositionally biased region" description="Basic and acidic residues" evidence="1">
    <location>
        <begin position="107"/>
        <end position="124"/>
    </location>
</feature>
<evidence type="ECO:0000313" key="2">
    <source>
        <dbReference type="EMBL" id="QGY44153.1"/>
    </source>
</evidence>
<feature type="region of interest" description="Disordered" evidence="1">
    <location>
        <begin position="107"/>
        <end position="136"/>
    </location>
</feature>
<sequence length="285" mass="33279">MGENSKYNSGPIFELIKRFDKIDLEERFSHLEAHMFLKLLLRNNSLGWKEWFKYPNSRLESDVGTRSKNLITARQKLIDSGIIDYKKGTTRNAGSYSLLSKLQSIEPTKESNQESNLESKKEGNKGNINKTKPKTKPKQLLLTEVVESTLSPPENEYFKIALSFHQLIRNNLHKHNLSTTHVDKAKYKNWVDPIRLLIENDGKTKHEIREVWKLLEINNFYQKIVQKTEKLRMKMKSTDQLWFDAMLYELRNGNKKRTNNGHSSNNEQSKLETRKIAKQAMQDAG</sequence>
<feature type="region of interest" description="Disordered" evidence="1">
    <location>
        <begin position="253"/>
        <end position="285"/>
    </location>
</feature>
<organism evidence="2 3">
    <name type="scientific">Maribellus comscasis</name>
    <dbReference type="NCBI Taxonomy" id="2681766"/>
    <lineage>
        <taxon>Bacteria</taxon>
        <taxon>Pseudomonadati</taxon>
        <taxon>Bacteroidota</taxon>
        <taxon>Bacteroidia</taxon>
        <taxon>Marinilabiliales</taxon>
        <taxon>Prolixibacteraceae</taxon>
        <taxon>Maribellus</taxon>
    </lineage>
</organism>
<name>A0A6I6JYD8_9BACT</name>
<keyword evidence="3" id="KW-1185">Reference proteome</keyword>
<proteinExistence type="predicted"/>